<organism evidence="3 4">
    <name type="scientific">Crateriforma conspicua</name>
    <dbReference type="NCBI Taxonomy" id="2527996"/>
    <lineage>
        <taxon>Bacteria</taxon>
        <taxon>Pseudomonadati</taxon>
        <taxon>Planctomycetota</taxon>
        <taxon>Planctomycetia</taxon>
        <taxon>Planctomycetales</taxon>
        <taxon>Planctomycetaceae</taxon>
        <taxon>Crateriforma</taxon>
    </lineage>
</organism>
<proteinExistence type="predicted"/>
<dbReference type="SMART" id="SM00564">
    <property type="entry name" value="PQQ"/>
    <property type="match status" value="3"/>
</dbReference>
<reference evidence="3 4" key="1">
    <citation type="submission" date="2019-02" db="EMBL/GenBank/DDBJ databases">
        <title>Deep-cultivation of Planctomycetes and their phenomic and genomic characterization uncovers novel biology.</title>
        <authorList>
            <person name="Wiegand S."/>
            <person name="Jogler M."/>
            <person name="Boedeker C."/>
            <person name="Pinto D."/>
            <person name="Vollmers J."/>
            <person name="Rivas-Marin E."/>
            <person name="Kohn T."/>
            <person name="Peeters S.H."/>
            <person name="Heuer A."/>
            <person name="Rast P."/>
            <person name="Oberbeckmann S."/>
            <person name="Bunk B."/>
            <person name="Jeske O."/>
            <person name="Meyerdierks A."/>
            <person name="Storesund J.E."/>
            <person name="Kallscheuer N."/>
            <person name="Luecker S."/>
            <person name="Lage O.M."/>
            <person name="Pohl T."/>
            <person name="Merkel B.J."/>
            <person name="Hornburger P."/>
            <person name="Mueller R.-W."/>
            <person name="Bruemmer F."/>
            <person name="Labrenz M."/>
            <person name="Spormann A.M."/>
            <person name="Op Den Camp H."/>
            <person name="Overmann J."/>
            <person name="Amann R."/>
            <person name="Jetten M.S.M."/>
            <person name="Mascher T."/>
            <person name="Medema M.H."/>
            <person name="Devos D.P."/>
            <person name="Kaster A.-K."/>
            <person name="Ovreas L."/>
            <person name="Rohde M."/>
            <person name="Galperin M.Y."/>
            <person name="Jogler C."/>
        </authorList>
    </citation>
    <scope>NUCLEOTIDE SEQUENCE [LARGE SCALE GENOMIC DNA]</scope>
    <source>
        <strain evidence="3 4">V7</strain>
    </source>
</reference>
<comment type="caution">
    <text evidence="3">The sequence shown here is derived from an EMBL/GenBank/DDBJ whole genome shotgun (WGS) entry which is preliminary data.</text>
</comment>
<dbReference type="InterPro" id="IPR018391">
    <property type="entry name" value="PQQ_b-propeller_rpt"/>
</dbReference>
<evidence type="ECO:0000313" key="3">
    <source>
        <dbReference type="EMBL" id="TWU62220.1"/>
    </source>
</evidence>
<evidence type="ECO:0000313" key="4">
    <source>
        <dbReference type="Proteomes" id="UP000316476"/>
    </source>
</evidence>
<evidence type="ECO:0000256" key="1">
    <source>
        <dbReference type="SAM" id="SignalP"/>
    </source>
</evidence>
<dbReference type="InterPro" id="IPR002372">
    <property type="entry name" value="PQQ_rpt_dom"/>
</dbReference>
<dbReference type="InterPro" id="IPR015943">
    <property type="entry name" value="WD40/YVTN_repeat-like_dom_sf"/>
</dbReference>
<evidence type="ECO:0000259" key="2">
    <source>
        <dbReference type="Pfam" id="PF13360"/>
    </source>
</evidence>
<gene>
    <name evidence="3" type="ORF">V7x_39490</name>
</gene>
<dbReference type="Pfam" id="PF13360">
    <property type="entry name" value="PQQ_2"/>
    <property type="match status" value="1"/>
</dbReference>
<dbReference type="InterPro" id="IPR011047">
    <property type="entry name" value="Quinoprotein_ADH-like_sf"/>
</dbReference>
<dbReference type="AlphaFoldDB" id="A0A5C6FJD0"/>
<dbReference type="EMBL" id="SJPZ01000002">
    <property type="protein sequence ID" value="TWU62220.1"/>
    <property type="molecule type" value="Genomic_DNA"/>
</dbReference>
<dbReference type="Gene3D" id="2.130.10.10">
    <property type="entry name" value="YVTN repeat-like/Quinoprotein amine dehydrogenase"/>
    <property type="match status" value="2"/>
</dbReference>
<feature type="chain" id="PRO_5022850727" evidence="1">
    <location>
        <begin position="19"/>
        <end position="490"/>
    </location>
</feature>
<dbReference type="Proteomes" id="UP000316476">
    <property type="component" value="Unassembled WGS sequence"/>
</dbReference>
<name>A0A5C6FJD0_9PLAN</name>
<feature type="signal peptide" evidence="1">
    <location>
        <begin position="1"/>
        <end position="18"/>
    </location>
</feature>
<protein>
    <submittedName>
        <fullName evidence="3">Outer membrane biogenesis protein BamB</fullName>
    </submittedName>
</protein>
<keyword evidence="1" id="KW-0732">Signal</keyword>
<dbReference type="PANTHER" id="PTHR34512:SF30">
    <property type="entry name" value="OUTER MEMBRANE PROTEIN ASSEMBLY FACTOR BAMB"/>
    <property type="match status" value="1"/>
</dbReference>
<sequence length="490" mass="52901" precursor="true">MRWLSFAIPLVLCSTASADNFTGFRGDGSGTVTADPPIRWSAEDGIAWTADIPGYGQSQPVVWNGRVFVTSSDGPWQQQQHVHAFDLQTGNRLWTRTIDASLPLENYFRNSRAAPTCVVDDQAVYSFFASGDVTAMTHDGEILWSTPVIEQNGKADNERGVASSLAQTEDHLFVLVDHHGPSYLVAINKTDGSTAWKADRGNRVPSWSSPVIATIGGHQVVITSSADTVDAYDAATGDALWQLDGLQGNHIPSASVVGNRVYAGSTTMYGGASDEDAVAGSNCCIELSGGGADYKQLWGAERANSYYSTPLCFAGYVYYVNKVGVLYCVDAETGKQVFRKRIGNPCWASAIGVTKPDGEQLVYFVTKNGFTIIIRPGDEYDQVARNQLWDAEAMLAAREAAAKQRQENTVPADEAPAKSGPEAVFAGMPESRLHQMFSYGDPMVYAAAIADDQLLIRTGQKLFCVGEKRVDAEAESRGDAEKSMPVANFP</sequence>
<dbReference type="PANTHER" id="PTHR34512">
    <property type="entry name" value="CELL SURFACE PROTEIN"/>
    <property type="match status" value="1"/>
</dbReference>
<dbReference type="SUPFAM" id="SSF50998">
    <property type="entry name" value="Quinoprotein alcohol dehydrogenase-like"/>
    <property type="match status" value="1"/>
</dbReference>
<dbReference type="OrthoDB" id="244732at2"/>
<accession>A0A5C6FJD0</accession>
<feature type="domain" description="Pyrrolo-quinoline quinone repeat" evidence="2">
    <location>
        <begin position="39"/>
        <end position="161"/>
    </location>
</feature>
<dbReference type="RefSeq" id="WP_146414931.1">
    <property type="nucleotide sequence ID" value="NZ_SJPZ01000002.1"/>
</dbReference>